<evidence type="ECO:0000256" key="1">
    <source>
        <dbReference type="SAM" id="Coils"/>
    </source>
</evidence>
<gene>
    <name evidence="2" type="ORF">VITFI_CDS0631</name>
</gene>
<evidence type="ECO:0000313" key="3">
    <source>
        <dbReference type="Proteomes" id="UP000199729"/>
    </source>
</evidence>
<proteinExistence type="predicted"/>
<keyword evidence="3" id="KW-1185">Reference proteome</keyword>
<sequence>MSTATSKPTAAALAAKQAMESQLIEVFAAGTRPSEQGDVFTITRDDLLKTAAAYDPKLHEAPFTIGHPETSDPAYGYALKFAVSDDGKLLARAHQVVPEYALQATDGGQLKKRSIEFYHPQDPVNPKPGIWYPRHIGALGGQPPAVKGLKDIPRIPPLSARTTTPTAARFAEAPTRRVSFAEASSTATAPRSTTMTEEEIAALKAQAAADKKKAEDAEAARIKAEADAKAARDANAAVLKAQAESRHAEHVSFAEGMCGKGQTGARISPADMPKLVAVLDALGDAATIKRVSFAEGDKRVEFDAVKFVRDAFGALPVRVSFGEYKPQGTPAASFSNGDPGGDVASLSDAELDTRIKQHQATHK</sequence>
<dbReference type="RefSeq" id="WP_157725540.1">
    <property type="nucleotide sequence ID" value="NZ_CP022423.1"/>
</dbReference>
<organism evidence="2 3">
    <name type="scientific">Vitreoscilla filiformis</name>
    <dbReference type="NCBI Taxonomy" id="63"/>
    <lineage>
        <taxon>Bacteria</taxon>
        <taxon>Pseudomonadati</taxon>
        <taxon>Pseudomonadota</taxon>
        <taxon>Betaproteobacteria</taxon>
        <taxon>Neisseriales</taxon>
        <taxon>Neisseriaceae</taxon>
        <taxon>Vitreoscilla</taxon>
    </lineage>
</organism>
<name>A0A221KC41_VITFI</name>
<feature type="coiled-coil region" evidence="1">
    <location>
        <begin position="200"/>
        <end position="234"/>
    </location>
</feature>
<dbReference type="Proteomes" id="UP000199729">
    <property type="component" value="Chromosome"/>
</dbReference>
<dbReference type="EMBL" id="CP022423">
    <property type="protein sequence ID" value="ASM76410.1"/>
    <property type="molecule type" value="Genomic_DNA"/>
</dbReference>
<dbReference type="KEGG" id="vff:VITFI_CDS0631"/>
<reference evidence="2 3" key="1">
    <citation type="submission" date="2017-07" db="EMBL/GenBank/DDBJ databases">
        <title>Complete Genome Sequence of the cosmetic ferment Vitreoscilla filiformis (ATCC15551).</title>
        <authorList>
            <person name="Contreras S."/>
            <person name="Sagory-Zalkind P."/>
            <person name="Blanquart H."/>
            <person name="Iltis A."/>
            <person name="Morand S.C."/>
        </authorList>
    </citation>
    <scope>NUCLEOTIDE SEQUENCE [LARGE SCALE GENOMIC DNA]</scope>
    <source>
        <strain evidence="2 3">ATCC 15551</strain>
    </source>
</reference>
<accession>A0A221KC41</accession>
<dbReference type="OrthoDB" id="9816412at2"/>
<dbReference type="AlphaFoldDB" id="A0A221KC41"/>
<keyword evidence="1" id="KW-0175">Coiled coil</keyword>
<evidence type="ECO:0000313" key="2">
    <source>
        <dbReference type="EMBL" id="ASM76410.1"/>
    </source>
</evidence>
<protein>
    <submittedName>
        <fullName evidence="2">Uncharacterized protein</fullName>
    </submittedName>
</protein>